<sequence>MQHEPVGMERVVSTVDGLGGIATRRQLLDAGHSPGLLTMAVRAGVLRRVRRGHYASTSAERAAVVAVRVGGRLGCVSAAASLGMWAGSDAAVHIALPANAARLRTRHPLTDRSDAPLRLAGEDGIHSDRHEELLVLHWCEGPVAERGEDASSWRTDIRSALDQVATCQPRADVLATFESAVAERLVGLDDARGLLAGHGGWHRELSELLTDAAGSGAESHFGLMLRDVGLEYRQQVRIDGVGRVDFLVARLLVVEVDGRAFHSSLVAFEEDRRRDGELLARGYPTLRVPAREVLADPDSVVQRVIGALAAARLRRSAH</sequence>
<gene>
    <name evidence="3" type="ORF">ARHIZOSPH14_03640</name>
</gene>
<organism evidence="3 4">
    <name type="scientific">Agromyces rhizosphaerae</name>
    <dbReference type="NCBI Taxonomy" id="88374"/>
    <lineage>
        <taxon>Bacteria</taxon>
        <taxon>Bacillati</taxon>
        <taxon>Actinomycetota</taxon>
        <taxon>Actinomycetes</taxon>
        <taxon>Micrococcales</taxon>
        <taxon>Microbacteriaceae</taxon>
        <taxon>Agromyces</taxon>
    </lineage>
</organism>
<evidence type="ECO:0000313" key="3">
    <source>
        <dbReference type="EMBL" id="GLI26122.1"/>
    </source>
</evidence>
<feature type="domain" description="AbiEi antitoxin N-terminal" evidence="2">
    <location>
        <begin position="17"/>
        <end position="56"/>
    </location>
</feature>
<dbReference type="InterPro" id="IPR007569">
    <property type="entry name" value="DUF559"/>
</dbReference>
<evidence type="ECO:0000259" key="2">
    <source>
        <dbReference type="Pfam" id="PF13338"/>
    </source>
</evidence>
<evidence type="ECO:0008006" key="5">
    <source>
        <dbReference type="Google" id="ProtNLM"/>
    </source>
</evidence>
<accession>A0A9W6CVQ8</accession>
<keyword evidence="4" id="KW-1185">Reference proteome</keyword>
<dbReference type="Pfam" id="PF13338">
    <property type="entry name" value="AbiEi_4"/>
    <property type="match status" value="1"/>
</dbReference>
<dbReference type="Pfam" id="PF04480">
    <property type="entry name" value="DUF559"/>
    <property type="match status" value="1"/>
</dbReference>
<dbReference type="EMBL" id="BSDP01000001">
    <property type="protein sequence ID" value="GLI26122.1"/>
    <property type="molecule type" value="Genomic_DNA"/>
</dbReference>
<name>A0A9W6CVQ8_9MICO</name>
<dbReference type="Proteomes" id="UP001144396">
    <property type="component" value="Unassembled WGS sequence"/>
</dbReference>
<protein>
    <recommendedName>
        <fullName evidence="5">DUF559 domain-containing protein</fullName>
    </recommendedName>
</protein>
<proteinExistence type="predicted"/>
<evidence type="ECO:0000259" key="1">
    <source>
        <dbReference type="Pfam" id="PF04480"/>
    </source>
</evidence>
<dbReference type="Gene3D" id="3.40.960.10">
    <property type="entry name" value="VSR Endonuclease"/>
    <property type="match status" value="1"/>
</dbReference>
<comment type="caution">
    <text evidence="3">The sequence shown here is derived from an EMBL/GenBank/DDBJ whole genome shotgun (WGS) entry which is preliminary data.</text>
</comment>
<feature type="domain" description="DUF559" evidence="1">
    <location>
        <begin position="229"/>
        <end position="307"/>
    </location>
</feature>
<dbReference type="SUPFAM" id="SSF52980">
    <property type="entry name" value="Restriction endonuclease-like"/>
    <property type="match status" value="1"/>
</dbReference>
<dbReference type="InterPro" id="IPR025159">
    <property type="entry name" value="AbiEi_N"/>
</dbReference>
<dbReference type="AlphaFoldDB" id="A0A9W6CVQ8"/>
<evidence type="ECO:0000313" key="4">
    <source>
        <dbReference type="Proteomes" id="UP001144396"/>
    </source>
</evidence>
<dbReference type="InterPro" id="IPR011335">
    <property type="entry name" value="Restrct_endonuc-II-like"/>
</dbReference>
<reference evidence="3" key="1">
    <citation type="submission" date="2022-12" db="EMBL/GenBank/DDBJ databases">
        <title>Reference genome sequencing for broad-spectrum identification of bacterial and archaeal isolates by mass spectrometry.</title>
        <authorList>
            <person name="Sekiguchi Y."/>
            <person name="Tourlousse D.M."/>
        </authorList>
    </citation>
    <scope>NUCLEOTIDE SEQUENCE</scope>
    <source>
        <strain evidence="3">14</strain>
    </source>
</reference>